<proteinExistence type="predicted"/>
<gene>
    <name evidence="3" type="ORF">GCM10007874_61640</name>
</gene>
<evidence type="ECO:0000313" key="3">
    <source>
        <dbReference type="EMBL" id="GLS23144.1"/>
    </source>
</evidence>
<organism evidence="3 4">
    <name type="scientific">Labrys miyagiensis</name>
    <dbReference type="NCBI Taxonomy" id="346912"/>
    <lineage>
        <taxon>Bacteria</taxon>
        <taxon>Pseudomonadati</taxon>
        <taxon>Pseudomonadota</taxon>
        <taxon>Alphaproteobacteria</taxon>
        <taxon>Hyphomicrobiales</taxon>
        <taxon>Xanthobacteraceae</taxon>
        <taxon>Labrys</taxon>
    </lineage>
</organism>
<dbReference type="Proteomes" id="UP001156882">
    <property type="component" value="Unassembled WGS sequence"/>
</dbReference>
<sequence>MYKIDPARDRQYIEEFRQCPIGRHSPGLQRVLHIMRQDPSGNQIILFCRKPFAEWVLATMPPDRRDPIEFEDEPVFTSREEAEWEIFRRRWRLLTGESINLPYKHEDKSEADVSSAGPEGRDNPSPSSGRVAEHERGRVGEGGAT</sequence>
<evidence type="ECO:0000259" key="2">
    <source>
        <dbReference type="Pfam" id="PF26354"/>
    </source>
</evidence>
<evidence type="ECO:0000256" key="1">
    <source>
        <dbReference type="SAM" id="MobiDB-lite"/>
    </source>
</evidence>
<keyword evidence="4" id="KW-1185">Reference proteome</keyword>
<dbReference type="Pfam" id="PF26354">
    <property type="entry name" value="DMF_alpha"/>
    <property type="match status" value="1"/>
</dbReference>
<protein>
    <recommendedName>
        <fullName evidence="2">N,N-dimethylformamidase alpha subunit domain-containing protein</fullName>
    </recommendedName>
</protein>
<name>A0ABQ6CWS0_9HYPH</name>
<dbReference type="InterPro" id="IPR058713">
    <property type="entry name" value="DMF_alpha_dom"/>
</dbReference>
<feature type="region of interest" description="Disordered" evidence="1">
    <location>
        <begin position="103"/>
        <end position="145"/>
    </location>
</feature>
<accession>A0ABQ6CWS0</accession>
<reference evidence="4" key="1">
    <citation type="journal article" date="2019" name="Int. J. Syst. Evol. Microbiol.">
        <title>The Global Catalogue of Microorganisms (GCM) 10K type strain sequencing project: providing services to taxonomists for standard genome sequencing and annotation.</title>
        <authorList>
            <consortium name="The Broad Institute Genomics Platform"/>
            <consortium name="The Broad Institute Genome Sequencing Center for Infectious Disease"/>
            <person name="Wu L."/>
            <person name="Ma J."/>
        </authorList>
    </citation>
    <scope>NUCLEOTIDE SEQUENCE [LARGE SCALE GENOMIC DNA]</scope>
    <source>
        <strain evidence="4">NBRC 101365</strain>
    </source>
</reference>
<evidence type="ECO:0000313" key="4">
    <source>
        <dbReference type="Proteomes" id="UP001156882"/>
    </source>
</evidence>
<comment type="caution">
    <text evidence="3">The sequence shown here is derived from an EMBL/GenBank/DDBJ whole genome shotgun (WGS) entry which is preliminary data.</text>
</comment>
<dbReference type="EMBL" id="BSPC01000069">
    <property type="protein sequence ID" value="GLS23144.1"/>
    <property type="molecule type" value="Genomic_DNA"/>
</dbReference>
<dbReference type="RefSeq" id="WP_284316069.1">
    <property type="nucleotide sequence ID" value="NZ_BSPC01000069.1"/>
</dbReference>
<feature type="domain" description="N,N-dimethylformamidase alpha subunit" evidence="2">
    <location>
        <begin position="8"/>
        <end position="94"/>
    </location>
</feature>